<dbReference type="Proteomes" id="UP000663872">
    <property type="component" value="Unassembled WGS sequence"/>
</dbReference>
<gene>
    <name evidence="2" type="ORF">GRG538_LOCUS7385</name>
</gene>
<dbReference type="AlphaFoldDB" id="A0A817XRH2"/>
<sequence length="482" mass="56342">MFAIPLVDTIFVKILFFPKNKMNDDFIAEHVLPSISLHYHSVNLSSDQPIESNNLNLNVQHSSPSIIETGSETTLNATCEHIELTSRFFNNIQFSDVRLRIGTNVYYAHKFILAKSSDVLATLLYSQHWTSNDSEIVLEEQDECQGDVFEKFLRFFYTAKVTLHESIVIGLLCLADKYNVQSLRNLCTQFMIMQAKPPNVRNAIAWYSIAKQFTLDDLRDICIKTVAWNMEHLLSNANQTEWFRREFEFIRDLLSTSNLVVTNEYRLYTSLSNWLLARSSDTLILSYACDLLPLIRFSQMLPIQLHQIEQSFLYQSSNNQQIQDLLKRLLHQAYRFHTLASLRGDTNKPEFSPLEWYLPREYTEMNITDRVDIQSTLRFGIQVDVQTCSSPVPSIDRNADWKVVYRKRSHDRWTLKIHRHDEVNETYAQVTAIIYDCERRVLQVDRGETFLFTTSNQYELEIVLNNPFEAKELYLLIKPVIS</sequence>
<dbReference type="PROSITE" id="PS50097">
    <property type="entry name" value="BTB"/>
    <property type="match status" value="1"/>
</dbReference>
<dbReference type="InterPro" id="IPR051481">
    <property type="entry name" value="BTB-POZ/Galectin-3-binding"/>
</dbReference>
<proteinExistence type="predicted"/>
<evidence type="ECO:0000313" key="2">
    <source>
        <dbReference type="EMBL" id="CAF3371995.1"/>
    </source>
</evidence>
<comment type="caution">
    <text evidence="2">The sequence shown here is derived from an EMBL/GenBank/DDBJ whole genome shotgun (WGS) entry which is preliminary data.</text>
</comment>
<feature type="domain" description="BTB" evidence="1">
    <location>
        <begin position="95"/>
        <end position="165"/>
    </location>
</feature>
<dbReference type="Gene3D" id="1.25.40.420">
    <property type="match status" value="1"/>
</dbReference>
<dbReference type="PANTHER" id="PTHR24410">
    <property type="entry name" value="HL07962P-RELATED"/>
    <property type="match status" value="1"/>
</dbReference>
<dbReference type="SMART" id="SM00225">
    <property type="entry name" value="BTB"/>
    <property type="match status" value="1"/>
</dbReference>
<dbReference type="SMART" id="SM00875">
    <property type="entry name" value="BACK"/>
    <property type="match status" value="1"/>
</dbReference>
<dbReference type="EMBL" id="CAJNYT010000769">
    <property type="protein sequence ID" value="CAF3371995.1"/>
    <property type="molecule type" value="Genomic_DNA"/>
</dbReference>
<dbReference type="PANTHER" id="PTHR24410:SF41">
    <property type="entry name" value="HL07962P"/>
    <property type="match status" value="1"/>
</dbReference>
<dbReference type="Pfam" id="PF07707">
    <property type="entry name" value="BACK"/>
    <property type="match status" value="1"/>
</dbReference>
<dbReference type="Pfam" id="PF00651">
    <property type="entry name" value="BTB"/>
    <property type="match status" value="1"/>
</dbReference>
<dbReference type="Gene3D" id="3.30.710.10">
    <property type="entry name" value="Potassium Channel Kv1.1, Chain A"/>
    <property type="match status" value="1"/>
</dbReference>
<protein>
    <recommendedName>
        <fullName evidence="1">BTB domain-containing protein</fullName>
    </recommendedName>
</protein>
<name>A0A817XRH2_9BILA</name>
<evidence type="ECO:0000259" key="1">
    <source>
        <dbReference type="PROSITE" id="PS50097"/>
    </source>
</evidence>
<organism evidence="2 3">
    <name type="scientific">Rotaria socialis</name>
    <dbReference type="NCBI Taxonomy" id="392032"/>
    <lineage>
        <taxon>Eukaryota</taxon>
        <taxon>Metazoa</taxon>
        <taxon>Spiralia</taxon>
        <taxon>Gnathifera</taxon>
        <taxon>Rotifera</taxon>
        <taxon>Eurotatoria</taxon>
        <taxon>Bdelloidea</taxon>
        <taxon>Philodinida</taxon>
        <taxon>Philodinidae</taxon>
        <taxon>Rotaria</taxon>
    </lineage>
</organism>
<reference evidence="2" key="1">
    <citation type="submission" date="2021-02" db="EMBL/GenBank/DDBJ databases">
        <authorList>
            <person name="Nowell W R."/>
        </authorList>
    </citation>
    <scope>NUCLEOTIDE SEQUENCE</scope>
</reference>
<dbReference type="InterPro" id="IPR000210">
    <property type="entry name" value="BTB/POZ_dom"/>
</dbReference>
<dbReference type="SUPFAM" id="SSF54695">
    <property type="entry name" value="POZ domain"/>
    <property type="match status" value="1"/>
</dbReference>
<dbReference type="InterPro" id="IPR011705">
    <property type="entry name" value="BACK"/>
</dbReference>
<evidence type="ECO:0000313" key="3">
    <source>
        <dbReference type="Proteomes" id="UP000663872"/>
    </source>
</evidence>
<accession>A0A817XRH2</accession>
<dbReference type="InterPro" id="IPR011333">
    <property type="entry name" value="SKP1/BTB/POZ_sf"/>
</dbReference>